<dbReference type="STRING" id="426128.SAMN05660297_00064"/>
<organism evidence="4 5">
    <name type="scientific">Natronincola peptidivorans</name>
    <dbReference type="NCBI Taxonomy" id="426128"/>
    <lineage>
        <taxon>Bacteria</taxon>
        <taxon>Bacillati</taxon>
        <taxon>Bacillota</taxon>
        <taxon>Clostridia</taxon>
        <taxon>Peptostreptococcales</taxon>
        <taxon>Natronincolaceae</taxon>
        <taxon>Natronincola</taxon>
    </lineage>
</organism>
<protein>
    <submittedName>
        <fullName evidence="4">Ferrochelatase</fullName>
    </submittedName>
</protein>
<dbReference type="EMBL" id="FOHU01000001">
    <property type="protein sequence ID" value="SES64436.1"/>
    <property type="molecule type" value="Genomic_DNA"/>
</dbReference>
<dbReference type="GO" id="GO:0046872">
    <property type="term" value="F:metal ion binding"/>
    <property type="evidence" value="ECO:0007669"/>
    <property type="project" value="UniProtKB-KW"/>
</dbReference>
<sequence length="382" mass="45037">MSTILVSMFLTIVVLIAFITNGLLERIFWITGAILVGVLFKEYKQISKWNYWRNTFKGMILGYIVVMLLLMNLQHPIEEIYVGKNYVPTNKSAIVLIFSGEPSTYDISLASRNYTNNMKLWEILWMPLKLFREKISYEKANTQWEEYFSSRLKRLMEEELGDKYNVYNAYVSKTPYLQETMNRIIRDGNQKIIFCPMFLTESTDYINLQEEIKRINLQQYRTEVYITQPLWNSDTIARSFASEINKSKASEHKYNIGILLVGEEITKSNYNFPYIKQDLLFREKVKDLLVRDGYNNNKIRLTAFNKRNVKDEIEKLMEYGVAEIILVPSTTSLHSIANQLKMEKIIKSIETPYTVEVYSLNPWIYNDDIARELLNRIQLLNL</sequence>
<dbReference type="Proteomes" id="UP000199568">
    <property type="component" value="Unassembled WGS sequence"/>
</dbReference>
<evidence type="ECO:0000256" key="1">
    <source>
        <dbReference type="ARBA" id="ARBA00022723"/>
    </source>
</evidence>
<keyword evidence="3" id="KW-1133">Transmembrane helix</keyword>
<dbReference type="GO" id="GO:0016829">
    <property type="term" value="F:lyase activity"/>
    <property type="evidence" value="ECO:0007669"/>
    <property type="project" value="UniProtKB-KW"/>
</dbReference>
<name>A0A1H9Y6D0_9FIRM</name>
<feature type="transmembrane region" description="Helical" evidence="3">
    <location>
        <begin position="55"/>
        <end position="73"/>
    </location>
</feature>
<dbReference type="SUPFAM" id="SSF53800">
    <property type="entry name" value="Chelatase"/>
    <property type="match status" value="1"/>
</dbReference>
<keyword evidence="1" id="KW-0479">Metal-binding</keyword>
<evidence type="ECO:0000256" key="2">
    <source>
        <dbReference type="ARBA" id="ARBA00023239"/>
    </source>
</evidence>
<keyword evidence="5" id="KW-1185">Reference proteome</keyword>
<proteinExistence type="predicted"/>
<keyword evidence="2" id="KW-0456">Lyase</keyword>
<gene>
    <name evidence="4" type="ORF">SAMN05660297_00064</name>
</gene>
<keyword evidence="3" id="KW-0812">Transmembrane</keyword>
<dbReference type="RefSeq" id="WP_090437706.1">
    <property type="nucleotide sequence ID" value="NZ_FOHU01000001.1"/>
</dbReference>
<accession>A0A1H9Y6D0</accession>
<dbReference type="Pfam" id="PF01903">
    <property type="entry name" value="CbiX"/>
    <property type="match status" value="1"/>
</dbReference>
<reference evidence="4 5" key="1">
    <citation type="submission" date="2016-10" db="EMBL/GenBank/DDBJ databases">
        <authorList>
            <person name="de Groot N.N."/>
        </authorList>
    </citation>
    <scope>NUCLEOTIDE SEQUENCE [LARGE SCALE GENOMIC DNA]</scope>
    <source>
        <strain evidence="4 5">DSM 18979</strain>
    </source>
</reference>
<evidence type="ECO:0000313" key="5">
    <source>
        <dbReference type="Proteomes" id="UP000199568"/>
    </source>
</evidence>
<keyword evidence="3" id="KW-0472">Membrane</keyword>
<evidence type="ECO:0000256" key="3">
    <source>
        <dbReference type="SAM" id="Phobius"/>
    </source>
</evidence>
<dbReference type="InterPro" id="IPR002762">
    <property type="entry name" value="CbiX-like"/>
</dbReference>
<dbReference type="AlphaFoldDB" id="A0A1H9Y6D0"/>
<evidence type="ECO:0000313" key="4">
    <source>
        <dbReference type="EMBL" id="SES64436.1"/>
    </source>
</evidence>
<dbReference type="Gene3D" id="3.40.50.1400">
    <property type="match status" value="1"/>
</dbReference>